<dbReference type="Proteomes" id="UP000605733">
    <property type="component" value="Unassembled WGS sequence"/>
</dbReference>
<dbReference type="InterPro" id="IPR012944">
    <property type="entry name" value="SusD_RagB_dom"/>
</dbReference>
<organism evidence="8 9">
    <name type="scientific">Christiangramia forsetii</name>
    <dbReference type="NCBI Taxonomy" id="411153"/>
    <lineage>
        <taxon>Bacteria</taxon>
        <taxon>Pseudomonadati</taxon>
        <taxon>Bacteroidota</taxon>
        <taxon>Flavobacteriia</taxon>
        <taxon>Flavobacteriales</taxon>
        <taxon>Flavobacteriaceae</taxon>
        <taxon>Christiangramia</taxon>
    </lineage>
</organism>
<evidence type="ECO:0000256" key="2">
    <source>
        <dbReference type="ARBA" id="ARBA00006275"/>
    </source>
</evidence>
<evidence type="ECO:0000256" key="5">
    <source>
        <dbReference type="ARBA" id="ARBA00023237"/>
    </source>
</evidence>
<dbReference type="Pfam" id="PF07980">
    <property type="entry name" value="SusD_RagB"/>
    <property type="match status" value="1"/>
</dbReference>
<evidence type="ECO:0000259" key="6">
    <source>
        <dbReference type="Pfam" id="PF07980"/>
    </source>
</evidence>
<gene>
    <name evidence="8" type="ORF">GCM10011532_24900</name>
</gene>
<name>A0ABQ1WP25_9FLAO</name>
<keyword evidence="3" id="KW-0732">Signal</keyword>
<dbReference type="SUPFAM" id="SSF48452">
    <property type="entry name" value="TPR-like"/>
    <property type="match status" value="1"/>
</dbReference>
<accession>A0ABQ1WP25</accession>
<sequence>METVKFKGVWMILIGIISLTSCSDDYLDENPKTFVSPDALLTDEEGAEIYLVGAYDAVQDIIVTDDADGWLNHWGTLAADEVVVPGWGGDRKLIFLHQLTPSNATVRRMWESMYISLNRINSVVDRVGAMTPDQIEDEPKQRILAEARYLRAMINFALVSTWENVPLIEHETTSLNNLEVPQATPEEVYAFIIEDLQAAKTTLPMEQGGGRATKGAAQALLGKVYLQMTGFPLNQDDKFALAEAELKEVIDSGVYGLVDSYPDLFDYTNEQNKEILFSIGKEGPGKNEGSYLGAFYGPNGNVNEGGGFGTVYANHEWEASYDRDDIRLLNNVAKHNANNWTPEEGMFNPESWGTNKVPWRAWKWHAEKPNNYVNDAPFDNPYIRFADVLLMYAEALNGQGELSQAVIDMTVNSLRERVRLEPTAVPDMALGSQSENAAEILAERRRELALEGWRRNDLIRFGVYEETINAINQEGFSTAGNPGPNYNEFEIRWPIPNSEIELNPSLEQNPGY</sequence>
<dbReference type="RefSeq" id="WP_011709590.1">
    <property type="nucleotide sequence ID" value="NZ_BMIX01000005.1"/>
</dbReference>
<evidence type="ECO:0000256" key="3">
    <source>
        <dbReference type="ARBA" id="ARBA00022729"/>
    </source>
</evidence>
<proteinExistence type="inferred from homology"/>
<keyword evidence="5" id="KW-0998">Cell outer membrane</keyword>
<evidence type="ECO:0000313" key="9">
    <source>
        <dbReference type="Proteomes" id="UP000605733"/>
    </source>
</evidence>
<evidence type="ECO:0000256" key="1">
    <source>
        <dbReference type="ARBA" id="ARBA00004442"/>
    </source>
</evidence>
<dbReference type="EMBL" id="BMIX01000005">
    <property type="protein sequence ID" value="GGG40187.1"/>
    <property type="molecule type" value="Genomic_DNA"/>
</dbReference>
<reference evidence="9" key="1">
    <citation type="journal article" date="2019" name="Int. J. Syst. Evol. Microbiol.">
        <title>The Global Catalogue of Microorganisms (GCM) 10K type strain sequencing project: providing services to taxonomists for standard genome sequencing and annotation.</title>
        <authorList>
            <consortium name="The Broad Institute Genomics Platform"/>
            <consortium name="The Broad Institute Genome Sequencing Center for Infectious Disease"/>
            <person name="Wu L."/>
            <person name="Ma J."/>
        </authorList>
    </citation>
    <scope>NUCLEOTIDE SEQUENCE [LARGE SCALE GENOMIC DNA]</scope>
    <source>
        <strain evidence="9">CGMCC 1.15422</strain>
    </source>
</reference>
<dbReference type="Gene3D" id="1.25.40.390">
    <property type="match status" value="1"/>
</dbReference>
<comment type="caution">
    <text evidence="8">The sequence shown here is derived from an EMBL/GenBank/DDBJ whole genome shotgun (WGS) entry which is preliminary data.</text>
</comment>
<dbReference type="Pfam" id="PF14322">
    <property type="entry name" value="SusD-like_3"/>
    <property type="match status" value="1"/>
</dbReference>
<evidence type="ECO:0000313" key="8">
    <source>
        <dbReference type="EMBL" id="GGG40187.1"/>
    </source>
</evidence>
<keyword evidence="4" id="KW-0472">Membrane</keyword>
<comment type="similarity">
    <text evidence="2">Belongs to the SusD family.</text>
</comment>
<comment type="subcellular location">
    <subcellularLocation>
        <location evidence="1">Cell outer membrane</location>
    </subcellularLocation>
</comment>
<dbReference type="CDD" id="cd08977">
    <property type="entry name" value="SusD"/>
    <property type="match status" value="1"/>
</dbReference>
<evidence type="ECO:0000259" key="7">
    <source>
        <dbReference type="Pfam" id="PF14322"/>
    </source>
</evidence>
<evidence type="ECO:0000256" key="4">
    <source>
        <dbReference type="ARBA" id="ARBA00023136"/>
    </source>
</evidence>
<feature type="domain" description="RagB/SusD" evidence="6">
    <location>
        <begin position="379"/>
        <end position="512"/>
    </location>
</feature>
<protein>
    <submittedName>
        <fullName evidence="8">Membrane protein</fullName>
    </submittedName>
</protein>
<dbReference type="InterPro" id="IPR011990">
    <property type="entry name" value="TPR-like_helical_dom_sf"/>
</dbReference>
<dbReference type="InterPro" id="IPR033985">
    <property type="entry name" value="SusD-like_N"/>
</dbReference>
<dbReference type="PROSITE" id="PS51257">
    <property type="entry name" value="PROKAR_LIPOPROTEIN"/>
    <property type="match status" value="1"/>
</dbReference>
<feature type="domain" description="SusD-like N-terminal" evidence="7">
    <location>
        <begin position="97"/>
        <end position="226"/>
    </location>
</feature>
<keyword evidence="9" id="KW-1185">Reference proteome</keyword>